<dbReference type="Gene3D" id="3.40.50.1240">
    <property type="entry name" value="Phosphoglycerate mutase-like"/>
    <property type="match status" value="2"/>
</dbReference>
<dbReference type="EMBL" id="MAVT02000279">
    <property type="protein sequence ID" value="POS77328.1"/>
    <property type="molecule type" value="Genomic_DNA"/>
</dbReference>
<dbReference type="STRING" id="158607.A0A2P5I496"/>
<dbReference type="InterPro" id="IPR051710">
    <property type="entry name" value="Phosphatase_SH3-domain"/>
</dbReference>
<keyword evidence="3" id="KW-1185">Reference proteome</keyword>
<dbReference type="PANTHER" id="PTHR16469:SF27">
    <property type="entry name" value="UBIQUITIN-ASSOCIATED AND SH3 DOMAIN-CONTAINING BA-RELATED"/>
    <property type="match status" value="1"/>
</dbReference>
<organism evidence="2 3">
    <name type="scientific">Diaporthe helianthi</name>
    <dbReference type="NCBI Taxonomy" id="158607"/>
    <lineage>
        <taxon>Eukaryota</taxon>
        <taxon>Fungi</taxon>
        <taxon>Dikarya</taxon>
        <taxon>Ascomycota</taxon>
        <taxon>Pezizomycotina</taxon>
        <taxon>Sordariomycetes</taxon>
        <taxon>Sordariomycetidae</taxon>
        <taxon>Diaporthales</taxon>
        <taxon>Diaporthaceae</taxon>
        <taxon>Diaporthe</taxon>
    </lineage>
</organism>
<dbReference type="Proteomes" id="UP000094444">
    <property type="component" value="Unassembled WGS sequence"/>
</dbReference>
<reference evidence="2" key="1">
    <citation type="submission" date="2017-09" db="EMBL/GenBank/DDBJ databases">
        <title>Polyketide synthases of a Diaporthe helianthi virulent isolate.</title>
        <authorList>
            <person name="Baroncelli R."/>
        </authorList>
    </citation>
    <scope>NUCLEOTIDE SEQUENCE [LARGE SCALE GENOMIC DNA]</scope>
    <source>
        <strain evidence="2">7/96</strain>
    </source>
</reference>
<dbReference type="SMART" id="SM00855">
    <property type="entry name" value="PGAM"/>
    <property type="match status" value="1"/>
</dbReference>
<feature type="compositionally biased region" description="Acidic residues" evidence="1">
    <location>
        <begin position="574"/>
        <end position="583"/>
    </location>
</feature>
<feature type="compositionally biased region" description="Basic and acidic residues" evidence="1">
    <location>
        <begin position="56"/>
        <end position="67"/>
    </location>
</feature>
<name>A0A2P5I496_DIAHE</name>
<feature type="region of interest" description="Disordered" evidence="1">
    <location>
        <begin position="56"/>
        <end position="82"/>
    </location>
</feature>
<feature type="region of interest" description="Disordered" evidence="1">
    <location>
        <begin position="557"/>
        <end position="693"/>
    </location>
</feature>
<feature type="compositionally biased region" description="Polar residues" evidence="1">
    <location>
        <begin position="469"/>
        <end position="487"/>
    </location>
</feature>
<comment type="caution">
    <text evidence="2">The sequence shown here is derived from an EMBL/GenBank/DDBJ whole genome shotgun (WGS) entry which is preliminary data.</text>
</comment>
<feature type="compositionally biased region" description="Basic and acidic residues" evidence="1">
    <location>
        <begin position="638"/>
        <end position="648"/>
    </location>
</feature>
<evidence type="ECO:0000313" key="3">
    <source>
        <dbReference type="Proteomes" id="UP000094444"/>
    </source>
</evidence>
<dbReference type="InterPro" id="IPR029033">
    <property type="entry name" value="His_PPase_superfam"/>
</dbReference>
<dbReference type="InterPro" id="IPR013078">
    <property type="entry name" value="His_Pase_superF_clade-1"/>
</dbReference>
<dbReference type="SUPFAM" id="SSF53254">
    <property type="entry name" value="Phosphoglycerate mutase-like"/>
    <property type="match status" value="1"/>
</dbReference>
<evidence type="ECO:0000256" key="1">
    <source>
        <dbReference type="SAM" id="MobiDB-lite"/>
    </source>
</evidence>
<feature type="compositionally biased region" description="Polar residues" evidence="1">
    <location>
        <begin position="588"/>
        <end position="597"/>
    </location>
</feature>
<dbReference type="InParanoid" id="A0A2P5I496"/>
<dbReference type="CDD" id="cd07067">
    <property type="entry name" value="HP_PGM_like"/>
    <property type="match status" value="1"/>
</dbReference>
<sequence length="693" mass="73822">MGHAPAYIFVVRHGNRLDAANKQWHLQSPTPYDPPLTYSGWNQARAVGQRIGEILRDGDKDKDKEQQSDSPASDGTPRKRRKYKVVVHSSPFLRCIQTSIGISAGLASIPEPATPTVARASSTHSVTNPRLRAATQPDVSVPPPTPPTSERRGSRASPAIQKTVLRLDAFLGEWLTPGYFELITPPPGSGLMLASAKAELLRKEDYTSYPGLNAHNPQYSSSSGVATGQMWGQSPGTATAENGLENLGSLAEAMRRAGRSASVTSNGESRLITGGAYVAPVPSYALSHNSEIPRGYVPHARDNCCDIDYQWDSMREPLDWGDGGSYGEEWTAMHNRFRKGLQNLVDWYATNEHPAEMVTKERRDSVAASDDAIDDDDEDAETEAVVILVSHGAGCNALIGAITHQPVLTDFGLASLTSAIRRPGKNEVGHGTGSGRTRVANGGHTDASPGLVAIHQYYDLKLFASTEHLTSSRPGQPGSVTAQNRGRLSNAFVPSPLNGNDGSGSRSSSAAASLGSMRRDSGASSRLASRLGLNTNGMTSGGITVGSGVTSFLKQTPTSTVGGLWSPLRNTLDTPDEGDDDDFLPNFTSFDIVSPSTKAGDAAKSTAEPPSTPKTNGNGTGRNRADSRVSPRAIPQDENSHHEEEERNTVPALPKLGSGTGGLWGSPKPLGTTEIPRDLTSPKRRWTVTERLT</sequence>
<evidence type="ECO:0000313" key="2">
    <source>
        <dbReference type="EMBL" id="POS77328.1"/>
    </source>
</evidence>
<feature type="compositionally biased region" description="Low complexity" evidence="1">
    <location>
        <begin position="503"/>
        <end position="516"/>
    </location>
</feature>
<dbReference type="AlphaFoldDB" id="A0A2P5I496"/>
<proteinExistence type="predicted"/>
<feature type="region of interest" description="Disordered" evidence="1">
    <location>
        <begin position="423"/>
        <end position="444"/>
    </location>
</feature>
<protein>
    <submittedName>
        <fullName evidence="2">Phosphoglycerate mutase</fullName>
    </submittedName>
</protein>
<feature type="region of interest" description="Disordered" evidence="1">
    <location>
        <begin position="115"/>
        <end position="159"/>
    </location>
</feature>
<accession>A0A2P5I496</accession>
<feature type="region of interest" description="Disordered" evidence="1">
    <location>
        <begin position="359"/>
        <end position="378"/>
    </location>
</feature>
<dbReference type="PANTHER" id="PTHR16469">
    <property type="entry name" value="UBIQUITIN-ASSOCIATED AND SH3 DOMAIN-CONTAINING BA-RELATED"/>
    <property type="match status" value="1"/>
</dbReference>
<gene>
    <name evidence="2" type="ORF">DHEL01_v204270</name>
</gene>
<dbReference type="OrthoDB" id="3898179at2759"/>
<feature type="compositionally biased region" description="Polar residues" evidence="1">
    <location>
        <begin position="119"/>
        <end position="128"/>
    </location>
</feature>
<feature type="region of interest" description="Disordered" evidence="1">
    <location>
        <begin position="469"/>
        <end position="526"/>
    </location>
</feature>